<evidence type="ECO:0008006" key="4">
    <source>
        <dbReference type="Google" id="ProtNLM"/>
    </source>
</evidence>
<sequence length="167" mass="18826">MSFKLTIAGTFLILAGMSFQALAKYTPEQVKAVYIYRIANFIHWNQDSVMTQVNICVPDNPSIKEILTEITQDKQIRNKPIRVVEQDCHILFISQLDNLPVYSDVRRKTVSISDMDNFTDNGGVIELNLNDGRIKPRVNLDNIGDYSISSNFLRVSDIEGGANEASQ</sequence>
<evidence type="ECO:0000313" key="2">
    <source>
        <dbReference type="EMBL" id="KOO09432.1"/>
    </source>
</evidence>
<proteinExistence type="predicted"/>
<evidence type="ECO:0000256" key="1">
    <source>
        <dbReference type="SAM" id="SignalP"/>
    </source>
</evidence>
<name>A0A0M0I5N9_9VIBR</name>
<dbReference type="EMBL" id="LHPI01000001">
    <property type="protein sequence ID" value="KOO09432.1"/>
    <property type="molecule type" value="Genomic_DNA"/>
</dbReference>
<keyword evidence="1" id="KW-0732">Signal</keyword>
<dbReference type="OrthoDB" id="5829553at2"/>
<gene>
    <name evidence="2" type="ORF">AKJ31_03515</name>
</gene>
<dbReference type="RefSeq" id="WP_053407691.1">
    <property type="nucleotide sequence ID" value="NZ_DAIPHI010000056.1"/>
</dbReference>
<keyword evidence="3" id="KW-1185">Reference proteome</keyword>
<dbReference type="AlphaFoldDB" id="A0A0M0I5N9"/>
<dbReference type="STRING" id="171383.AKJ31_03515"/>
<reference evidence="3" key="1">
    <citation type="submission" date="2015-08" db="EMBL/GenBank/DDBJ databases">
        <title>Vibrio galatheae sp. nov., a novel member of the Vibrionaceae family isolated from the Solomon Islands.</title>
        <authorList>
            <person name="Giubergia S."/>
            <person name="Machado H."/>
            <person name="Mateiu R.V."/>
            <person name="Gram L."/>
        </authorList>
    </citation>
    <scope>NUCLEOTIDE SEQUENCE [LARGE SCALE GENOMIC DNA]</scope>
    <source>
        <strain evidence="3">DSM 19134</strain>
    </source>
</reference>
<comment type="caution">
    <text evidence="2">The sequence shown here is derived from an EMBL/GenBank/DDBJ whole genome shotgun (WGS) entry which is preliminary data.</text>
</comment>
<dbReference type="Proteomes" id="UP000037530">
    <property type="component" value="Unassembled WGS sequence"/>
</dbReference>
<protein>
    <recommendedName>
        <fullName evidence="4">DUF4154 domain-containing protein</fullName>
    </recommendedName>
</protein>
<dbReference type="Pfam" id="PF13689">
    <property type="entry name" value="DUF4154"/>
    <property type="match status" value="1"/>
</dbReference>
<feature type="signal peptide" evidence="1">
    <location>
        <begin position="1"/>
        <end position="23"/>
    </location>
</feature>
<dbReference type="PATRIC" id="fig|171383.3.peg.727"/>
<accession>A0A0M0I5N9</accession>
<feature type="chain" id="PRO_5005600704" description="DUF4154 domain-containing protein" evidence="1">
    <location>
        <begin position="24"/>
        <end position="167"/>
    </location>
</feature>
<organism evidence="2 3">
    <name type="scientific">Vibrio hepatarius</name>
    <dbReference type="NCBI Taxonomy" id="171383"/>
    <lineage>
        <taxon>Bacteria</taxon>
        <taxon>Pseudomonadati</taxon>
        <taxon>Pseudomonadota</taxon>
        <taxon>Gammaproteobacteria</taxon>
        <taxon>Vibrionales</taxon>
        <taxon>Vibrionaceae</taxon>
        <taxon>Vibrio</taxon>
        <taxon>Vibrio oreintalis group</taxon>
    </lineage>
</organism>
<dbReference type="InterPro" id="IPR025293">
    <property type="entry name" value="YfiR/HmsC-like"/>
</dbReference>
<evidence type="ECO:0000313" key="3">
    <source>
        <dbReference type="Proteomes" id="UP000037530"/>
    </source>
</evidence>